<evidence type="ECO:0000313" key="10">
    <source>
        <dbReference type="Proteomes" id="UP000255207"/>
    </source>
</evidence>
<keyword evidence="6" id="KW-1133">Transmembrane helix</keyword>
<dbReference type="SMART" id="SM00283">
    <property type="entry name" value="MA"/>
    <property type="match status" value="1"/>
</dbReference>
<dbReference type="OrthoDB" id="8456673at2"/>
<dbReference type="CDD" id="cd11386">
    <property type="entry name" value="MCP_signal"/>
    <property type="match status" value="1"/>
</dbReference>
<dbReference type="InterPro" id="IPR003660">
    <property type="entry name" value="HAMP_dom"/>
</dbReference>
<evidence type="ECO:0000313" key="9">
    <source>
        <dbReference type="EMBL" id="RDJ29055.1"/>
    </source>
</evidence>
<dbReference type="Pfam" id="PF00672">
    <property type="entry name" value="HAMP"/>
    <property type="match status" value="1"/>
</dbReference>
<feature type="domain" description="Methyl-accepting transducer" evidence="7">
    <location>
        <begin position="349"/>
        <end position="578"/>
    </location>
</feature>
<dbReference type="AlphaFoldDB" id="A0A370LBY0"/>
<reference evidence="10" key="1">
    <citation type="submission" date="2018-07" db="EMBL/GenBank/DDBJ databases">
        <authorList>
            <person name="Safronova V.I."/>
            <person name="Chirak E.R."/>
            <person name="Sazanova A.L."/>
        </authorList>
    </citation>
    <scope>NUCLEOTIDE SEQUENCE [LARGE SCALE GENOMIC DNA]</scope>
    <source>
        <strain evidence="10">RCAM04685</strain>
    </source>
</reference>
<dbReference type="Proteomes" id="UP000255207">
    <property type="component" value="Unassembled WGS sequence"/>
</dbReference>
<evidence type="ECO:0000256" key="6">
    <source>
        <dbReference type="SAM" id="Phobius"/>
    </source>
</evidence>
<feature type="transmembrane region" description="Helical" evidence="6">
    <location>
        <begin position="66"/>
        <end position="85"/>
    </location>
</feature>
<dbReference type="PROSITE" id="PS50111">
    <property type="entry name" value="CHEMOTAXIS_TRANSDUC_2"/>
    <property type="match status" value="1"/>
</dbReference>
<dbReference type="RefSeq" id="WP_114827172.1">
    <property type="nucleotide sequence ID" value="NZ_QQTO01000019.1"/>
</dbReference>
<comment type="similarity">
    <text evidence="3">Belongs to the methyl-accepting chemotaxis (MCP) protein family.</text>
</comment>
<evidence type="ECO:0000256" key="1">
    <source>
        <dbReference type="ARBA" id="ARBA00004370"/>
    </source>
</evidence>
<dbReference type="SUPFAM" id="SSF158472">
    <property type="entry name" value="HAMP domain-like"/>
    <property type="match status" value="1"/>
</dbReference>
<feature type="region of interest" description="Disordered" evidence="5">
    <location>
        <begin position="622"/>
        <end position="662"/>
    </location>
</feature>
<evidence type="ECO:0000256" key="2">
    <source>
        <dbReference type="ARBA" id="ARBA00022481"/>
    </source>
</evidence>
<dbReference type="PANTHER" id="PTHR43531:SF14">
    <property type="entry name" value="METHYL-ACCEPTING CHEMOTAXIS PROTEIN I-RELATED"/>
    <property type="match status" value="1"/>
</dbReference>
<keyword evidence="6" id="KW-0812">Transmembrane</keyword>
<evidence type="ECO:0000256" key="3">
    <source>
        <dbReference type="ARBA" id="ARBA00029447"/>
    </source>
</evidence>
<dbReference type="PANTHER" id="PTHR43531">
    <property type="entry name" value="PROTEIN ICFG"/>
    <property type="match status" value="1"/>
</dbReference>
<dbReference type="SUPFAM" id="SSF55785">
    <property type="entry name" value="PYP-like sensor domain (PAS domain)"/>
    <property type="match status" value="1"/>
</dbReference>
<dbReference type="SMART" id="SM00304">
    <property type="entry name" value="HAMP"/>
    <property type="match status" value="3"/>
</dbReference>
<dbReference type="CDD" id="cd06225">
    <property type="entry name" value="HAMP"/>
    <property type="match status" value="1"/>
</dbReference>
<evidence type="ECO:0000256" key="4">
    <source>
        <dbReference type="PROSITE-ProRule" id="PRU00284"/>
    </source>
</evidence>
<dbReference type="SUPFAM" id="SSF58104">
    <property type="entry name" value="Methyl-accepting chemotaxis protein (MCP) signaling domain"/>
    <property type="match status" value="1"/>
</dbReference>
<dbReference type="Pfam" id="PF18947">
    <property type="entry name" value="HAMP_2"/>
    <property type="match status" value="1"/>
</dbReference>
<name>A0A370LBY0_9HYPH</name>
<evidence type="ECO:0000259" key="7">
    <source>
        <dbReference type="PROSITE" id="PS50111"/>
    </source>
</evidence>
<feature type="domain" description="HAMP" evidence="8">
    <location>
        <begin position="292"/>
        <end position="344"/>
    </location>
</feature>
<dbReference type="GO" id="GO:0006935">
    <property type="term" value="P:chemotaxis"/>
    <property type="evidence" value="ECO:0007669"/>
    <property type="project" value="InterPro"/>
</dbReference>
<comment type="caution">
    <text evidence="9">The sequence shown here is derived from an EMBL/GenBank/DDBJ whole genome shotgun (WGS) entry which is preliminary data.</text>
</comment>
<dbReference type="GO" id="GO:0004888">
    <property type="term" value="F:transmembrane signaling receptor activity"/>
    <property type="evidence" value="ECO:0007669"/>
    <property type="project" value="InterPro"/>
</dbReference>
<gene>
    <name evidence="9" type="ORF">DWE98_00280</name>
</gene>
<keyword evidence="10" id="KW-1185">Reference proteome</keyword>
<feature type="domain" description="HAMP" evidence="8">
    <location>
        <begin position="86"/>
        <end position="138"/>
    </location>
</feature>
<dbReference type="PROSITE" id="PS50885">
    <property type="entry name" value="HAMP"/>
    <property type="match status" value="2"/>
</dbReference>
<dbReference type="PRINTS" id="PR00260">
    <property type="entry name" value="CHEMTRNSDUCR"/>
</dbReference>
<dbReference type="Gene3D" id="1.10.287.950">
    <property type="entry name" value="Methyl-accepting chemotaxis protein"/>
    <property type="match status" value="1"/>
</dbReference>
<evidence type="ECO:0000259" key="8">
    <source>
        <dbReference type="PROSITE" id="PS50885"/>
    </source>
</evidence>
<dbReference type="Gene3D" id="6.10.340.10">
    <property type="match status" value="1"/>
</dbReference>
<accession>A0A370LBY0</accession>
<dbReference type="InterPro" id="IPR035965">
    <property type="entry name" value="PAS-like_dom_sf"/>
</dbReference>
<evidence type="ECO:0000256" key="5">
    <source>
        <dbReference type="SAM" id="MobiDB-lite"/>
    </source>
</evidence>
<organism evidence="9 10">
    <name type="scientific">Bosea caraganae</name>
    <dbReference type="NCBI Taxonomy" id="2763117"/>
    <lineage>
        <taxon>Bacteria</taxon>
        <taxon>Pseudomonadati</taxon>
        <taxon>Pseudomonadota</taxon>
        <taxon>Alphaproteobacteria</taxon>
        <taxon>Hyphomicrobiales</taxon>
        <taxon>Boseaceae</taxon>
        <taxon>Bosea</taxon>
    </lineage>
</organism>
<dbReference type="InterPro" id="IPR051310">
    <property type="entry name" value="MCP_chemotaxis"/>
</dbReference>
<dbReference type="InterPro" id="IPR004090">
    <property type="entry name" value="Chemotax_Me-accpt_rcpt"/>
</dbReference>
<dbReference type="Pfam" id="PF00015">
    <property type="entry name" value="MCPsignal"/>
    <property type="match status" value="1"/>
</dbReference>
<comment type="subcellular location">
    <subcellularLocation>
        <location evidence="1">Membrane</location>
    </subcellularLocation>
</comment>
<protein>
    <submittedName>
        <fullName evidence="9">HAMP domain-containing protein</fullName>
    </submittedName>
</protein>
<keyword evidence="6" id="KW-0472">Membrane</keyword>
<dbReference type="Gene3D" id="3.30.450.20">
    <property type="entry name" value="PAS domain"/>
    <property type="match status" value="1"/>
</dbReference>
<keyword evidence="2" id="KW-0488">Methylation</keyword>
<sequence length="662" mass="68887">MGSSLGSLSRLSVKLPLMFLGAAFVAGGAVGAAAYHVAWGRLNDLAQLGLSAADIQGAVSAAGPQMLTISAAALAGIGLVGWLAARTIYRPIVAMRDAVGQLAQGETIAIPGLSRRDEIGDLARAMTSIHEAGVEAARIRAALDGCRTNVMVCDAQNRVVYVNNSLLKFFTDAQEDFRVAFPGCSAKDMLGRVMEAVHREQSFGLSDAARTTRFALGRRTVSLTLSPVLHGNGERLGTSVEWLELTDELAAANEVAEVVSAAVEGDFSRRIPLAGKPEALARIAEGMNQINALVDGAVGEFAAVLGGLAQGDLTNRMAGDYRGRFGELKQSLNGTLAHLGETVSTIQATAGNVSRAATEINAGAGDLARRTEETATNLEETAATTEELAASVKQSAGRSREATSLAGEAMSVANDGKAVVSQAVGAIERIENSSGRISEIVSVIDDIAFQTNLLALNAAVEAARAGDAGKGFAVVASEVRALAQRSSQAAKDIKGLIVSSNQQVGEGVKFVRSTGEALERIVAAAGKVSATVADISSATAEQAHGIEEMSQTVAHMDEMTQQNSALAEQSASSATELMGEIATLRDLVAFFRTEALQAPAARYAAPGEPARLQRLAAAALVEQAQPPRRFEPRRPEPAPQPARAAPRRRAASGGRADDWAEF</sequence>
<dbReference type="GO" id="GO:0005886">
    <property type="term" value="C:plasma membrane"/>
    <property type="evidence" value="ECO:0007669"/>
    <property type="project" value="TreeGrafter"/>
</dbReference>
<dbReference type="GO" id="GO:0007165">
    <property type="term" value="P:signal transduction"/>
    <property type="evidence" value="ECO:0007669"/>
    <property type="project" value="UniProtKB-KW"/>
</dbReference>
<keyword evidence="4" id="KW-0807">Transducer</keyword>
<dbReference type="FunFam" id="1.10.287.950:FF:000001">
    <property type="entry name" value="Methyl-accepting chemotaxis sensory transducer"/>
    <property type="match status" value="1"/>
</dbReference>
<dbReference type="EMBL" id="QQTP01000001">
    <property type="protein sequence ID" value="RDJ29055.1"/>
    <property type="molecule type" value="Genomic_DNA"/>
</dbReference>
<dbReference type="InterPro" id="IPR004089">
    <property type="entry name" value="MCPsignal_dom"/>
</dbReference>
<proteinExistence type="inferred from homology"/>